<dbReference type="GO" id="GO:0006302">
    <property type="term" value="P:double-strand break repair"/>
    <property type="evidence" value="ECO:0007669"/>
    <property type="project" value="InterPro"/>
</dbReference>
<dbReference type="InterPro" id="IPR027417">
    <property type="entry name" value="P-loop_NTPase"/>
</dbReference>
<dbReference type="NCBIfam" id="NF045780">
    <property type="entry name" value="TrlF_fam_ATP"/>
    <property type="match status" value="1"/>
</dbReference>
<dbReference type="Gene3D" id="3.20.20.140">
    <property type="entry name" value="Metal-dependent hydrolases"/>
    <property type="match status" value="1"/>
</dbReference>
<dbReference type="EMBL" id="QHHQ01000017">
    <property type="protein sequence ID" value="RAH96069.1"/>
    <property type="molecule type" value="Genomic_DNA"/>
</dbReference>
<protein>
    <recommendedName>
        <fullName evidence="2">Rad50/SbcC-type AAA domain-containing protein</fullName>
    </recommendedName>
</protein>
<dbReference type="InterPro" id="IPR038729">
    <property type="entry name" value="Rad50/SbcC_AAA"/>
</dbReference>
<dbReference type="GO" id="GO:0000731">
    <property type="term" value="P:DNA synthesis involved in DNA repair"/>
    <property type="evidence" value="ECO:0007669"/>
    <property type="project" value="TreeGrafter"/>
</dbReference>
<accession>A0A8B2NJH5</accession>
<evidence type="ECO:0000259" key="2">
    <source>
        <dbReference type="Pfam" id="PF13476"/>
    </source>
</evidence>
<dbReference type="PANTHER" id="PTHR32182:SF0">
    <property type="entry name" value="DNA REPLICATION AND REPAIR PROTEIN RECF"/>
    <property type="match status" value="1"/>
</dbReference>
<dbReference type="Gene3D" id="3.40.50.300">
    <property type="entry name" value="P-loop containing nucleotide triphosphate hydrolases"/>
    <property type="match status" value="2"/>
</dbReference>
<dbReference type="SUPFAM" id="SSF52540">
    <property type="entry name" value="P-loop containing nucleoside triphosphate hydrolases"/>
    <property type="match status" value="1"/>
</dbReference>
<dbReference type="PANTHER" id="PTHR32182">
    <property type="entry name" value="DNA REPLICATION AND REPAIR PROTEIN RECF"/>
    <property type="match status" value="1"/>
</dbReference>
<evidence type="ECO:0000256" key="1">
    <source>
        <dbReference type="SAM" id="Coils"/>
    </source>
</evidence>
<dbReference type="InterPro" id="IPR016195">
    <property type="entry name" value="Pol/histidinol_Pase-like"/>
</dbReference>
<sequence length="932" mass="103322">MTDQGAHFYRCDFQVHTPRDLRWAGANAVTDDERLAYGRSLVQACRERGIQAIAVTDHHCMTFLPFIRSAATEETDAQGDELPEGQRLIVFPGMELTLGVPCQALLLFDADFPDDMFSLAMTALSITQNSSENAKSCDVEQLSHIQSLLQLKDELDKHQYLRGRYTVLPNVTGEGEHSLLRKGQHGKYKEMPWVGGYTDGNASKLKPRVINIVTGKEKEWGHKRIACIQTSDSRREDHATLGEPSTWIKWAKPTAEALRQACLAEESRISREAPHVPETYIARVSISNSTFLGPLDLEFNPQYSALIGGRGTGKSTVLEYVRWALCDQPPLGDEDQTPNYQARRGRLIDGTLKTLRASVEVVYILNNVAHLVRRQATDGSLQMKVGHGDLAPCTEEDVRALLPIQAYSQKQLSDVSVRVEELTRFITAPIKGDLDRLQRKAADRANHIREAYATRQRFRDLSRLLQNRMLEERSITQQADAIRSSLTGLSDEDRALLGQGQSYNAAQAQVAAWRAGASTLADRARELHALAASQRRALSPAPEQPEALKEPLAAAHAAYDGLVADALRQIDALTNAAAAIGEGEASGPFAVWEAGYRDFKLRYDQAASRSSSHTEKLKQLQNLEAKLAELAAETTRVRETLSTLQTAEEKYRTAHDEWQSALSEQDDLIDRECSALTERSGGLIRVSVRRYANAENFITSLRQALAGSRLQTAKQEALGEAIISASDPKQSWQSALTELEALADYDEGRSQAESRPQTPHLQGLGLTATDTERIANTLKPEDWLALSLIPIESAPVYEFRAREGDYIPFENASAGQQATALLKTLLNQSGPPLIIDQPEEDLDNPVMLEIVEQIWDAKTLRQIIFASHNANLVVNGDAELVAWFGYRTDNDQSRGTIHGVGAIDVEDARNAIKRIMEGGDAAFRLRREKYGF</sequence>
<dbReference type="InterPro" id="IPR054787">
    <property type="entry name" value="TrlF_ATPase"/>
</dbReference>
<feature type="domain" description="Rad50/SbcC-type AAA" evidence="2">
    <location>
        <begin position="284"/>
        <end position="474"/>
    </location>
</feature>
<name>A0A8B2NJH5_9HYPH</name>
<evidence type="ECO:0000313" key="3">
    <source>
        <dbReference type="EMBL" id="RAH96069.1"/>
    </source>
</evidence>
<dbReference type="Pfam" id="PF13476">
    <property type="entry name" value="AAA_23"/>
    <property type="match status" value="1"/>
</dbReference>
<evidence type="ECO:0000313" key="4">
    <source>
        <dbReference type="Proteomes" id="UP000249590"/>
    </source>
</evidence>
<dbReference type="AlphaFoldDB" id="A0A8B2NJH5"/>
<keyword evidence="1" id="KW-0175">Coiled coil</keyword>
<dbReference type="OrthoDB" id="9791620at2"/>
<dbReference type="Proteomes" id="UP000249590">
    <property type="component" value="Unassembled WGS sequence"/>
</dbReference>
<dbReference type="RefSeq" id="WP_111352681.1">
    <property type="nucleotide sequence ID" value="NZ_QHHQ01000017.1"/>
</dbReference>
<gene>
    <name evidence="3" type="ORF">DLJ53_33515</name>
</gene>
<comment type="caution">
    <text evidence="3">The sequence shown here is derived from an EMBL/GenBank/DDBJ whole genome shotgun (WGS) entry which is preliminary data.</text>
</comment>
<dbReference type="GO" id="GO:0016887">
    <property type="term" value="F:ATP hydrolysis activity"/>
    <property type="evidence" value="ECO:0007669"/>
    <property type="project" value="InterPro"/>
</dbReference>
<organism evidence="3 4">
    <name type="scientific">Acuticoccus sediminis</name>
    <dbReference type="NCBI Taxonomy" id="2184697"/>
    <lineage>
        <taxon>Bacteria</taxon>
        <taxon>Pseudomonadati</taxon>
        <taxon>Pseudomonadota</taxon>
        <taxon>Alphaproteobacteria</taxon>
        <taxon>Hyphomicrobiales</taxon>
        <taxon>Amorphaceae</taxon>
        <taxon>Acuticoccus</taxon>
    </lineage>
</organism>
<reference evidence="3 4" key="1">
    <citation type="submission" date="2018-05" db="EMBL/GenBank/DDBJ databases">
        <title>Acuticoccus sediminis sp. nov., isolated from deep-sea sediment of Indian Ocean.</title>
        <authorList>
            <person name="Liu X."/>
            <person name="Lai Q."/>
            <person name="Du Y."/>
            <person name="Sun F."/>
            <person name="Zhang X."/>
            <person name="Wang S."/>
            <person name="Shao Z."/>
        </authorList>
    </citation>
    <scope>NUCLEOTIDE SEQUENCE [LARGE SCALE GENOMIC DNA]</scope>
    <source>
        <strain evidence="3 4">PTG4-2</strain>
    </source>
</reference>
<proteinExistence type="predicted"/>
<keyword evidence="4" id="KW-1185">Reference proteome</keyword>
<dbReference type="SUPFAM" id="SSF89550">
    <property type="entry name" value="PHP domain-like"/>
    <property type="match status" value="1"/>
</dbReference>
<feature type="coiled-coil region" evidence="1">
    <location>
        <begin position="613"/>
        <end position="640"/>
    </location>
</feature>